<sequence>MNINPVLLFCFLSALHDGNIGFINAEIPIFTRTGGQNITVQCNFIETGDRRYFCKHKSEETTSPKLVNDCDQTERILEMDGDSAQKDRYSMRYKTTGTGSCLDVTITHLRRSDSGRYTCGLYKPLSIDPFQEFKIVVTDASITTTQSFRGSPTPSSSSKTTNQQQSETSAGGNILYVAVSVTGVVVLLVVFLPLLYKWKKRKSSSDLNSRVYLTDTNMEFVIYENPAPVSKLEESDYENVNPSSTYETLNPTTMAHDLYSTLGQQI</sequence>
<proteinExistence type="predicted"/>
<accession>A0AAV1QGH2</accession>
<dbReference type="GO" id="GO:0038023">
    <property type="term" value="F:signaling receptor activity"/>
    <property type="evidence" value="ECO:0007669"/>
    <property type="project" value="TreeGrafter"/>
</dbReference>
<protein>
    <submittedName>
        <fullName evidence="7">Uncharacterized protein LOC128357692</fullName>
    </submittedName>
</protein>
<feature type="signal peptide" evidence="6">
    <location>
        <begin position="1"/>
        <end position="25"/>
    </location>
</feature>
<evidence type="ECO:0000313" key="8">
    <source>
        <dbReference type="Proteomes" id="UP001314229"/>
    </source>
</evidence>
<dbReference type="PANTHER" id="PTHR16423:SF3">
    <property type="entry name" value="TREM-LIKE TRANSCRIPT 2 PROTEIN"/>
    <property type="match status" value="1"/>
</dbReference>
<evidence type="ECO:0000256" key="3">
    <source>
        <dbReference type="ARBA" id="ARBA00023319"/>
    </source>
</evidence>
<name>A0AAV1QGH2_SCOSC</name>
<dbReference type="InterPro" id="IPR013783">
    <property type="entry name" value="Ig-like_fold"/>
</dbReference>
<feature type="region of interest" description="Disordered" evidence="4">
    <location>
        <begin position="145"/>
        <end position="165"/>
    </location>
</feature>
<keyword evidence="3" id="KW-0393">Immunoglobulin domain</keyword>
<evidence type="ECO:0000256" key="5">
    <source>
        <dbReference type="SAM" id="Phobius"/>
    </source>
</evidence>
<organism evidence="7 8">
    <name type="scientific">Scomber scombrus</name>
    <name type="common">Atlantic mackerel</name>
    <name type="synonym">Scomber vernalis</name>
    <dbReference type="NCBI Taxonomy" id="13677"/>
    <lineage>
        <taxon>Eukaryota</taxon>
        <taxon>Metazoa</taxon>
        <taxon>Chordata</taxon>
        <taxon>Craniata</taxon>
        <taxon>Vertebrata</taxon>
        <taxon>Euteleostomi</taxon>
        <taxon>Actinopterygii</taxon>
        <taxon>Neopterygii</taxon>
        <taxon>Teleostei</taxon>
        <taxon>Neoteleostei</taxon>
        <taxon>Acanthomorphata</taxon>
        <taxon>Pelagiaria</taxon>
        <taxon>Scombriformes</taxon>
        <taxon>Scombridae</taxon>
        <taxon>Scomber</taxon>
    </lineage>
</organism>
<evidence type="ECO:0000256" key="6">
    <source>
        <dbReference type="SAM" id="SignalP"/>
    </source>
</evidence>
<dbReference type="SUPFAM" id="SSF48726">
    <property type="entry name" value="Immunoglobulin"/>
    <property type="match status" value="1"/>
</dbReference>
<evidence type="ECO:0000313" key="7">
    <source>
        <dbReference type="EMBL" id="CAK6982620.1"/>
    </source>
</evidence>
<feature type="compositionally biased region" description="Low complexity" evidence="4">
    <location>
        <begin position="146"/>
        <end position="165"/>
    </location>
</feature>
<keyword evidence="1 6" id="KW-0732">Signal</keyword>
<feature type="chain" id="PRO_5043819165" evidence="6">
    <location>
        <begin position="26"/>
        <end position="266"/>
    </location>
</feature>
<gene>
    <name evidence="7" type="ORF">FSCOSCO3_A035567</name>
</gene>
<comment type="caution">
    <text evidence="7">The sequence shown here is derived from an EMBL/GenBank/DDBJ whole genome shotgun (WGS) entry which is preliminary data.</text>
</comment>
<dbReference type="GO" id="GO:0009986">
    <property type="term" value="C:cell surface"/>
    <property type="evidence" value="ECO:0007669"/>
    <property type="project" value="TreeGrafter"/>
</dbReference>
<dbReference type="PANTHER" id="PTHR16423">
    <property type="entry name" value="TREM-LIKE TRANSCRIPT PROTEIN"/>
    <property type="match status" value="1"/>
</dbReference>
<reference evidence="7 8" key="1">
    <citation type="submission" date="2024-01" db="EMBL/GenBank/DDBJ databases">
        <authorList>
            <person name="Alioto T."/>
            <person name="Alioto T."/>
            <person name="Gomez Garrido J."/>
        </authorList>
    </citation>
    <scope>NUCLEOTIDE SEQUENCE [LARGE SCALE GENOMIC DNA]</scope>
</reference>
<evidence type="ECO:0000256" key="2">
    <source>
        <dbReference type="ARBA" id="ARBA00023157"/>
    </source>
</evidence>
<keyword evidence="5" id="KW-0812">Transmembrane</keyword>
<dbReference type="AlphaFoldDB" id="A0AAV1QGH2"/>
<keyword evidence="5" id="KW-1133">Transmembrane helix</keyword>
<evidence type="ECO:0000256" key="4">
    <source>
        <dbReference type="SAM" id="MobiDB-lite"/>
    </source>
</evidence>
<dbReference type="InterPro" id="IPR036179">
    <property type="entry name" value="Ig-like_dom_sf"/>
</dbReference>
<keyword evidence="2" id="KW-1015">Disulfide bond</keyword>
<keyword evidence="8" id="KW-1185">Reference proteome</keyword>
<dbReference type="EMBL" id="CAWUFR010001059">
    <property type="protein sequence ID" value="CAK6982620.1"/>
    <property type="molecule type" value="Genomic_DNA"/>
</dbReference>
<dbReference type="Gene3D" id="2.60.40.10">
    <property type="entry name" value="Immunoglobulins"/>
    <property type="match status" value="1"/>
</dbReference>
<dbReference type="InterPro" id="IPR052314">
    <property type="entry name" value="Immune_rcpt_domain"/>
</dbReference>
<feature type="transmembrane region" description="Helical" evidence="5">
    <location>
        <begin position="174"/>
        <end position="196"/>
    </location>
</feature>
<keyword evidence="5" id="KW-0472">Membrane</keyword>
<dbReference type="Proteomes" id="UP001314229">
    <property type="component" value="Unassembled WGS sequence"/>
</dbReference>
<evidence type="ECO:0000256" key="1">
    <source>
        <dbReference type="ARBA" id="ARBA00022729"/>
    </source>
</evidence>